<proteinExistence type="inferred from homology"/>
<evidence type="ECO:0000313" key="6">
    <source>
        <dbReference type="EMBL" id="KAA8524533.1"/>
    </source>
</evidence>
<feature type="transmembrane region" description="Helical" evidence="3">
    <location>
        <begin position="132"/>
        <end position="150"/>
    </location>
</feature>
<dbReference type="Pfam" id="PF02469">
    <property type="entry name" value="Fasciclin"/>
    <property type="match status" value="1"/>
</dbReference>
<evidence type="ECO:0000313" key="7">
    <source>
        <dbReference type="Proteomes" id="UP000325577"/>
    </source>
</evidence>
<dbReference type="OrthoDB" id="1525874at2759"/>
<dbReference type="InterPro" id="IPR052806">
    <property type="entry name" value="Fasciclin-like_AGP"/>
</dbReference>
<dbReference type="AlphaFoldDB" id="A0A5J5A0I6"/>
<feature type="region of interest" description="Disordered" evidence="2">
    <location>
        <begin position="51"/>
        <end position="76"/>
    </location>
</feature>
<dbReference type="PANTHER" id="PTHR33985">
    <property type="entry name" value="OS02G0491300 PROTEIN-RELATED"/>
    <property type="match status" value="1"/>
</dbReference>
<evidence type="ECO:0000256" key="4">
    <source>
        <dbReference type="SAM" id="SignalP"/>
    </source>
</evidence>
<dbReference type="SUPFAM" id="SSF82153">
    <property type="entry name" value="FAS1 domain"/>
    <property type="match status" value="2"/>
</dbReference>
<feature type="signal peptide" evidence="4">
    <location>
        <begin position="1"/>
        <end position="19"/>
    </location>
</feature>
<dbReference type="PANTHER" id="PTHR33985:SF19">
    <property type="entry name" value="FASCICLIN-LIKE ARABINOGALACTAN PROTEIN 21"/>
    <property type="match status" value="1"/>
</dbReference>
<keyword evidence="3" id="KW-0472">Membrane</keyword>
<keyword evidence="4" id="KW-0732">Signal</keyword>
<sequence>MGRFVLVFFILAEVLMVQAMAVRSEGSELNPPKVMIRTEDASHGVVGSVADPPVSSGAVESTSEGGEESGVAEPPEIRRLGKHHSSDKSMAGGGVIIGGLVTAIFAAVYCYIRKQRCISMATSCSNWWHAPIYFALSITLAVIAISASIHSKPNNSIPLNQTFKHELSLNASRALRQNGFNVIAAFLLISPELFLSSSESTIFAIQDHAISMVFVPSWVMKQLLQYHTSPSKLSMRELLKKPNGTCLPTLVPQKNIAITKTDARQQSIEINNVLISHPDMFLEGPISIHGVLGPFSSLDLRGTDQDWDITQSPICDSNSSATSKFNESMNMVEWTRIVRLLGSNGFVSFSIGLHSVFQGILQDYPDLSSVTIFVPMGLMFVASPSPFLDRIVRFHILPQRFTYRELASLPEKATLRTLIPDKNLEITTHVNFTQAVAINGVEIVVPDIFSSEKFMIHGISQAFNVEELPYISR</sequence>
<keyword evidence="7" id="KW-1185">Reference proteome</keyword>
<organism evidence="6 7">
    <name type="scientific">Nyssa sinensis</name>
    <dbReference type="NCBI Taxonomy" id="561372"/>
    <lineage>
        <taxon>Eukaryota</taxon>
        <taxon>Viridiplantae</taxon>
        <taxon>Streptophyta</taxon>
        <taxon>Embryophyta</taxon>
        <taxon>Tracheophyta</taxon>
        <taxon>Spermatophyta</taxon>
        <taxon>Magnoliopsida</taxon>
        <taxon>eudicotyledons</taxon>
        <taxon>Gunneridae</taxon>
        <taxon>Pentapetalae</taxon>
        <taxon>asterids</taxon>
        <taxon>Cornales</taxon>
        <taxon>Nyssaceae</taxon>
        <taxon>Nyssa</taxon>
    </lineage>
</organism>
<dbReference type="EMBL" id="CM018047">
    <property type="protein sequence ID" value="KAA8524533.1"/>
    <property type="molecule type" value="Genomic_DNA"/>
</dbReference>
<dbReference type="PROSITE" id="PS50213">
    <property type="entry name" value="FAS1"/>
    <property type="match status" value="1"/>
</dbReference>
<evidence type="ECO:0000259" key="5">
    <source>
        <dbReference type="PROSITE" id="PS50213"/>
    </source>
</evidence>
<protein>
    <recommendedName>
        <fullName evidence="5">FAS1 domain-containing protein</fullName>
    </recommendedName>
</protein>
<dbReference type="Gene3D" id="2.30.180.10">
    <property type="entry name" value="FAS1 domain"/>
    <property type="match status" value="1"/>
</dbReference>
<feature type="domain" description="FAS1" evidence="5">
    <location>
        <begin position="318"/>
        <end position="463"/>
    </location>
</feature>
<dbReference type="InterPro" id="IPR000782">
    <property type="entry name" value="FAS1_domain"/>
</dbReference>
<feature type="chain" id="PRO_5023825537" description="FAS1 domain-containing protein" evidence="4">
    <location>
        <begin position="20"/>
        <end position="473"/>
    </location>
</feature>
<dbReference type="SMART" id="SM00554">
    <property type="entry name" value="FAS1"/>
    <property type="match status" value="2"/>
</dbReference>
<dbReference type="Proteomes" id="UP000325577">
    <property type="component" value="Linkage Group LG4"/>
</dbReference>
<dbReference type="InterPro" id="IPR036378">
    <property type="entry name" value="FAS1_dom_sf"/>
</dbReference>
<reference evidence="6 7" key="1">
    <citation type="submission" date="2019-09" db="EMBL/GenBank/DDBJ databases">
        <title>A chromosome-level genome assembly of the Chinese tupelo Nyssa sinensis.</title>
        <authorList>
            <person name="Yang X."/>
            <person name="Kang M."/>
            <person name="Yang Y."/>
            <person name="Xiong H."/>
            <person name="Wang M."/>
            <person name="Zhang Z."/>
            <person name="Wang Z."/>
            <person name="Wu H."/>
            <person name="Ma T."/>
            <person name="Liu J."/>
            <person name="Xi Z."/>
        </authorList>
    </citation>
    <scope>NUCLEOTIDE SEQUENCE [LARGE SCALE GENOMIC DNA]</scope>
    <source>
        <strain evidence="6">J267</strain>
        <tissue evidence="6">Leaf</tissue>
    </source>
</reference>
<gene>
    <name evidence="6" type="ORF">F0562_010956</name>
</gene>
<evidence type="ECO:0000256" key="1">
    <source>
        <dbReference type="ARBA" id="ARBA00007843"/>
    </source>
</evidence>
<name>A0A5J5A0I6_9ASTE</name>
<feature type="transmembrane region" description="Helical" evidence="3">
    <location>
        <begin position="90"/>
        <end position="112"/>
    </location>
</feature>
<accession>A0A5J5A0I6</accession>
<comment type="similarity">
    <text evidence="1">Belongs to the fasciclin-like AGP family.</text>
</comment>
<evidence type="ECO:0000256" key="3">
    <source>
        <dbReference type="SAM" id="Phobius"/>
    </source>
</evidence>
<keyword evidence="3" id="KW-1133">Transmembrane helix</keyword>
<feature type="compositionally biased region" description="Low complexity" evidence="2">
    <location>
        <begin position="54"/>
        <end position="73"/>
    </location>
</feature>
<keyword evidence="3" id="KW-0812">Transmembrane</keyword>
<evidence type="ECO:0000256" key="2">
    <source>
        <dbReference type="SAM" id="MobiDB-lite"/>
    </source>
</evidence>